<dbReference type="Proteomes" id="UP000672934">
    <property type="component" value="Unassembled WGS sequence"/>
</dbReference>
<evidence type="ECO:0000256" key="1">
    <source>
        <dbReference type="SAM" id="SignalP"/>
    </source>
</evidence>
<dbReference type="PANTHER" id="PTHR39335:SF1">
    <property type="entry name" value="BLL4220 PROTEIN"/>
    <property type="match status" value="1"/>
</dbReference>
<sequence>MALLRRPIAASLFRPAALALGCASVLLTACSGMGMGGMGGAGNMPPTVKVTDGVLTDPQGLTLYTFDRDAKDSGKSACNGPCANNWPPLMAAPGTNASGSYTIITRDDGGKQWAYRGMPLYRFAKDTKAGDRAGDNFNNVWHVAKP</sequence>
<protein>
    <recommendedName>
        <fullName evidence="4">ATP-binding protein</fullName>
    </recommendedName>
</protein>
<dbReference type="InterPro" id="IPR005297">
    <property type="entry name" value="Lipoprotein_repeat"/>
</dbReference>
<gene>
    <name evidence="2" type="ORF">LMG31506_04993</name>
</gene>
<evidence type="ECO:0000313" key="2">
    <source>
        <dbReference type="EMBL" id="CAG2154135.1"/>
    </source>
</evidence>
<feature type="signal peptide" evidence="1">
    <location>
        <begin position="1"/>
        <end position="19"/>
    </location>
</feature>
<dbReference type="EMBL" id="CAJPUY010000021">
    <property type="protein sequence ID" value="CAG2154135.1"/>
    <property type="molecule type" value="Genomic_DNA"/>
</dbReference>
<keyword evidence="3" id="KW-1185">Reference proteome</keyword>
<feature type="chain" id="PRO_5037340867" description="ATP-binding protein" evidence="1">
    <location>
        <begin position="20"/>
        <end position="146"/>
    </location>
</feature>
<dbReference type="GO" id="GO:0043448">
    <property type="term" value="P:alkane catabolic process"/>
    <property type="evidence" value="ECO:0007669"/>
    <property type="project" value="TreeGrafter"/>
</dbReference>
<evidence type="ECO:0000313" key="3">
    <source>
        <dbReference type="Proteomes" id="UP000672934"/>
    </source>
</evidence>
<evidence type="ECO:0008006" key="4">
    <source>
        <dbReference type="Google" id="ProtNLM"/>
    </source>
</evidence>
<dbReference type="AlphaFoldDB" id="A0A916IZM7"/>
<dbReference type="PANTHER" id="PTHR39335">
    <property type="entry name" value="BLL4220 PROTEIN"/>
    <property type="match status" value="1"/>
</dbReference>
<accession>A0A916IZM7</accession>
<dbReference type="PROSITE" id="PS51257">
    <property type="entry name" value="PROKAR_LIPOPROTEIN"/>
    <property type="match status" value="1"/>
</dbReference>
<proteinExistence type="predicted"/>
<reference evidence="2" key="1">
    <citation type="submission" date="2021-03" db="EMBL/GenBank/DDBJ databases">
        <authorList>
            <person name="Peeters C."/>
        </authorList>
    </citation>
    <scope>NUCLEOTIDE SEQUENCE</scope>
    <source>
        <strain evidence="2">LMG 31506</strain>
    </source>
</reference>
<organism evidence="2 3">
    <name type="scientific">Cupriavidus yeoncheonensis</name>
    <dbReference type="NCBI Taxonomy" id="1462994"/>
    <lineage>
        <taxon>Bacteria</taxon>
        <taxon>Pseudomonadati</taxon>
        <taxon>Pseudomonadota</taxon>
        <taxon>Betaproteobacteria</taxon>
        <taxon>Burkholderiales</taxon>
        <taxon>Burkholderiaceae</taxon>
        <taxon>Cupriavidus</taxon>
    </lineage>
</organism>
<dbReference type="Pfam" id="PF03640">
    <property type="entry name" value="Lipoprotein_15"/>
    <property type="match status" value="2"/>
</dbReference>
<name>A0A916IZM7_9BURK</name>
<dbReference type="RefSeq" id="WP_211949856.1">
    <property type="nucleotide sequence ID" value="NZ_CAJPUY010000021.1"/>
</dbReference>
<keyword evidence="1" id="KW-0732">Signal</keyword>
<comment type="caution">
    <text evidence="2">The sequence shown here is derived from an EMBL/GenBank/DDBJ whole genome shotgun (WGS) entry which is preliminary data.</text>
</comment>